<dbReference type="EMBL" id="NUWN01000092">
    <property type="protein sequence ID" value="PFK31761.1"/>
    <property type="molecule type" value="Genomic_DNA"/>
</dbReference>
<evidence type="ECO:0000313" key="1">
    <source>
        <dbReference type="EMBL" id="PFK31761.1"/>
    </source>
</evidence>
<sequence>MNHATMLKERKIDKWKAFAHIPKQSAGIRALMKENAKVPRPTVTKDAQEQIENRLLTSLLSEEEILITYYEDGYILTNYMTVIDIDPLKKEIMCTDAFHMKKVLIGDDIIDVG</sequence>
<dbReference type="Proteomes" id="UP000242656">
    <property type="component" value="Unassembled WGS sequence"/>
</dbReference>
<dbReference type="AlphaFoldDB" id="A0A2B0LHR3"/>
<accession>A0A2B0LHR3</accession>
<name>A0A2B0LHR3_BACCE</name>
<dbReference type="RefSeq" id="WP_098492303.1">
    <property type="nucleotide sequence ID" value="NZ_NUWN01000092.1"/>
</dbReference>
<dbReference type="Pfam" id="PF08863">
    <property type="entry name" value="YolD"/>
    <property type="match status" value="1"/>
</dbReference>
<dbReference type="InterPro" id="IPR014962">
    <property type="entry name" value="YolD"/>
</dbReference>
<organism evidence="1 2">
    <name type="scientific">Bacillus cereus</name>
    <dbReference type="NCBI Taxonomy" id="1396"/>
    <lineage>
        <taxon>Bacteria</taxon>
        <taxon>Bacillati</taxon>
        <taxon>Bacillota</taxon>
        <taxon>Bacilli</taxon>
        <taxon>Bacillales</taxon>
        <taxon>Bacillaceae</taxon>
        <taxon>Bacillus</taxon>
        <taxon>Bacillus cereus group</taxon>
    </lineage>
</organism>
<gene>
    <name evidence="1" type="ORF">COI93_20410</name>
</gene>
<comment type="caution">
    <text evidence="1">The sequence shown here is derived from an EMBL/GenBank/DDBJ whole genome shotgun (WGS) entry which is preliminary data.</text>
</comment>
<reference evidence="1 2" key="1">
    <citation type="submission" date="2017-09" db="EMBL/GenBank/DDBJ databases">
        <title>Large-scale bioinformatics analysis of Bacillus genomes uncovers conserved roles of natural products in bacterial physiology.</title>
        <authorList>
            <consortium name="Agbiome Team Llc"/>
            <person name="Bleich R.M."/>
            <person name="Grubbs K.J."/>
            <person name="Santa Maria K.C."/>
            <person name="Allen S.E."/>
            <person name="Farag S."/>
            <person name="Shank E.A."/>
            <person name="Bowers A."/>
        </authorList>
    </citation>
    <scope>NUCLEOTIDE SEQUENCE [LARGE SCALE GENOMIC DNA]</scope>
    <source>
        <strain evidence="1 2">AFS083043</strain>
    </source>
</reference>
<evidence type="ECO:0000313" key="2">
    <source>
        <dbReference type="Proteomes" id="UP000242656"/>
    </source>
</evidence>
<protein>
    <submittedName>
        <fullName evidence="1">3-oxoacyl-ACP synthase</fullName>
    </submittedName>
</protein>
<dbReference type="PANTHER" id="PTHR40051">
    <property type="entry name" value="IG HYPOTHETICAL 15966"/>
    <property type="match status" value="1"/>
</dbReference>
<proteinExistence type="predicted"/>
<dbReference type="PANTHER" id="PTHR40051:SF1">
    <property type="entry name" value="YOLD-LIKE FAMILY PROTEIN"/>
    <property type="match status" value="1"/>
</dbReference>